<evidence type="ECO:0000313" key="6">
    <source>
        <dbReference type="Proteomes" id="UP000238479"/>
    </source>
</evidence>
<keyword evidence="6" id="KW-1185">Reference proteome</keyword>
<dbReference type="GO" id="GO:0003676">
    <property type="term" value="F:nucleic acid binding"/>
    <property type="evidence" value="ECO:0007669"/>
    <property type="project" value="InterPro"/>
</dbReference>
<proteinExistence type="predicted"/>
<dbReference type="OrthoDB" id="430293at2759"/>
<feature type="domain" description="TNase-like" evidence="4">
    <location>
        <begin position="141"/>
        <end position="317"/>
    </location>
</feature>
<dbReference type="Gramene" id="PRQ59548">
    <property type="protein sequence ID" value="PRQ59548"/>
    <property type="gene ID" value="RchiOBHm_Chr1g0371391"/>
</dbReference>
<dbReference type="GO" id="GO:0005524">
    <property type="term" value="F:ATP binding"/>
    <property type="evidence" value="ECO:0007669"/>
    <property type="project" value="InterPro"/>
</dbReference>
<organism evidence="5 6">
    <name type="scientific">Rosa chinensis</name>
    <name type="common">China rose</name>
    <dbReference type="NCBI Taxonomy" id="74649"/>
    <lineage>
        <taxon>Eukaryota</taxon>
        <taxon>Viridiplantae</taxon>
        <taxon>Streptophyta</taxon>
        <taxon>Embryophyta</taxon>
        <taxon>Tracheophyta</taxon>
        <taxon>Spermatophyta</taxon>
        <taxon>Magnoliopsida</taxon>
        <taxon>eudicotyledons</taxon>
        <taxon>Gunneridae</taxon>
        <taxon>Pentapetalae</taxon>
        <taxon>rosids</taxon>
        <taxon>fabids</taxon>
        <taxon>Rosales</taxon>
        <taxon>Rosaceae</taxon>
        <taxon>Rosoideae</taxon>
        <taxon>Rosoideae incertae sedis</taxon>
        <taxon>Rosa</taxon>
    </lineage>
</organism>
<keyword evidence="5" id="KW-0436">Ligase</keyword>
<dbReference type="GO" id="GO:0004519">
    <property type="term" value="F:endonuclease activity"/>
    <property type="evidence" value="ECO:0007669"/>
    <property type="project" value="UniProtKB-KW"/>
</dbReference>
<evidence type="ECO:0000256" key="2">
    <source>
        <dbReference type="ARBA" id="ARBA00022759"/>
    </source>
</evidence>
<dbReference type="Pfam" id="PF00565">
    <property type="entry name" value="SNase"/>
    <property type="match status" value="1"/>
</dbReference>
<protein>
    <submittedName>
        <fullName evidence="5">Putative aminoacyl-tRNA synthetase, class Ia, anticodon-binding protein</fullName>
    </submittedName>
</protein>
<dbReference type="PANTHER" id="PTHR12302">
    <property type="entry name" value="EBNA2 BINDING PROTEIN P100"/>
    <property type="match status" value="1"/>
</dbReference>
<dbReference type="SMART" id="SM00318">
    <property type="entry name" value="SNc"/>
    <property type="match status" value="1"/>
</dbReference>
<dbReference type="PROSITE" id="PS01284">
    <property type="entry name" value="TNASE_2"/>
    <property type="match status" value="1"/>
</dbReference>
<dbReference type="GO" id="GO:0006418">
    <property type="term" value="P:tRNA aminoacylation for protein translation"/>
    <property type="evidence" value="ECO:0007669"/>
    <property type="project" value="InterPro"/>
</dbReference>
<dbReference type="GO" id="GO:0004812">
    <property type="term" value="F:aminoacyl-tRNA ligase activity"/>
    <property type="evidence" value="ECO:0007669"/>
    <property type="project" value="UniProtKB-KW"/>
</dbReference>
<dbReference type="GO" id="GO:0016787">
    <property type="term" value="F:hydrolase activity"/>
    <property type="evidence" value="ECO:0007669"/>
    <property type="project" value="UniProtKB-KW"/>
</dbReference>
<sequence>MGNAFRLLYGHCCKPTTTDSDSLGPHGVSAATVGVSALAHDLFHFENTAQVPEGLNQHVVSSKKAQANWYRKLVESWREARPPPITAEEAARLVIQTLKNHQKADVEGLLAFYGLPLPHTLVQLSAGVPTSLPQGVKFEFQTLPIDAKAVQDGDSVTVYVSTADPRESSCVPSEVQMAAIQRSKAREKKNYTKADALHKKITDAGYRVLQFQNEDVLARKYRIRLRGIDAPEGKMPYGKEARDELVKLLQGKCLRVLVYGLDRYGRVVGDIYSNGIFAQEVMLKKGCAWHYTAYDQRPELAKWEREARVKRVGLWVSSNPEKPWEWRKDRREGR</sequence>
<keyword evidence="3" id="KW-0378">Hydrolase</keyword>
<dbReference type="SUPFAM" id="SSF47323">
    <property type="entry name" value="Anticodon-binding domain of a subclass of class I aminoacyl-tRNA synthetases"/>
    <property type="match status" value="1"/>
</dbReference>
<dbReference type="Proteomes" id="UP000238479">
    <property type="component" value="Chromosome 1"/>
</dbReference>
<dbReference type="AlphaFoldDB" id="A0A2P6SLH6"/>
<dbReference type="PANTHER" id="PTHR12302:SF3">
    <property type="entry name" value="SERINE_THREONINE-PROTEIN KINASE 31"/>
    <property type="match status" value="1"/>
</dbReference>
<reference evidence="5 6" key="1">
    <citation type="journal article" date="2018" name="Nat. Genet.">
        <title>The Rosa genome provides new insights in the design of modern roses.</title>
        <authorList>
            <person name="Bendahmane M."/>
        </authorList>
    </citation>
    <scope>NUCLEOTIDE SEQUENCE [LARGE SCALE GENOMIC DNA]</scope>
    <source>
        <strain evidence="6">cv. Old Blush</strain>
    </source>
</reference>
<evidence type="ECO:0000313" key="5">
    <source>
        <dbReference type="EMBL" id="PRQ59548.1"/>
    </source>
</evidence>
<dbReference type="Gene3D" id="2.40.50.90">
    <property type="match status" value="1"/>
</dbReference>
<evidence type="ECO:0000259" key="4">
    <source>
        <dbReference type="PROSITE" id="PS50830"/>
    </source>
</evidence>
<name>A0A2P6SLH6_ROSCH</name>
<dbReference type="InterPro" id="IPR035437">
    <property type="entry name" value="SNase_OB-fold_sf"/>
</dbReference>
<dbReference type="PROSITE" id="PS50830">
    <property type="entry name" value="TNASE_3"/>
    <property type="match status" value="1"/>
</dbReference>
<accession>A0A2P6SLH6</accession>
<keyword evidence="5" id="KW-0030">Aminoacyl-tRNA synthetase</keyword>
<evidence type="ECO:0000256" key="3">
    <source>
        <dbReference type="ARBA" id="ARBA00022801"/>
    </source>
</evidence>
<keyword evidence="2" id="KW-0255">Endonuclease</keyword>
<dbReference type="SUPFAM" id="SSF50199">
    <property type="entry name" value="Staphylococcal nuclease"/>
    <property type="match status" value="1"/>
</dbReference>
<dbReference type="GO" id="GO:0005737">
    <property type="term" value="C:cytoplasm"/>
    <property type="evidence" value="ECO:0007669"/>
    <property type="project" value="TreeGrafter"/>
</dbReference>
<evidence type="ECO:0000256" key="1">
    <source>
        <dbReference type="ARBA" id="ARBA00022722"/>
    </source>
</evidence>
<dbReference type="InterPro" id="IPR002071">
    <property type="entry name" value="Thermonucl_AS"/>
</dbReference>
<gene>
    <name evidence="5" type="ORF">RchiOBHm_Chr1g0371391</name>
</gene>
<dbReference type="EMBL" id="PDCK01000039">
    <property type="protein sequence ID" value="PRQ59548.1"/>
    <property type="molecule type" value="Genomic_DNA"/>
</dbReference>
<dbReference type="OMA" id="LLYGHCC"/>
<comment type="caution">
    <text evidence="5">The sequence shown here is derived from an EMBL/GenBank/DDBJ whole genome shotgun (WGS) entry which is preliminary data.</text>
</comment>
<dbReference type="InterPro" id="IPR016071">
    <property type="entry name" value="Staphylococal_nuclease_OB-fold"/>
</dbReference>
<dbReference type="InterPro" id="IPR009080">
    <property type="entry name" value="tRNAsynth_Ia_anticodon-bd"/>
</dbReference>
<keyword evidence="1" id="KW-0540">Nuclease</keyword>